<dbReference type="NCBIfam" id="TIGR01164">
    <property type="entry name" value="rplP_bact"/>
    <property type="match status" value="1"/>
</dbReference>
<evidence type="ECO:0000256" key="4">
    <source>
        <dbReference type="RuleBase" id="RU004413"/>
    </source>
</evidence>
<dbReference type="OMA" id="DAFYCKS"/>
<dbReference type="GO" id="GO:0019843">
    <property type="term" value="F:rRNA binding"/>
    <property type="evidence" value="ECO:0007669"/>
    <property type="project" value="InterPro"/>
</dbReference>
<reference evidence="6 7" key="1">
    <citation type="journal article" date="2013" name="Front. Plant Sci.">
        <title>The Reference Genome of the Halophytic Plant Eutrema salsugineum.</title>
        <authorList>
            <person name="Yang R."/>
            <person name="Jarvis D.E."/>
            <person name="Chen H."/>
            <person name="Beilstein M.A."/>
            <person name="Grimwood J."/>
            <person name="Jenkins J."/>
            <person name="Shu S."/>
            <person name="Prochnik S."/>
            <person name="Xin M."/>
            <person name="Ma C."/>
            <person name="Schmutz J."/>
            <person name="Wing R.A."/>
            <person name="Mitchell-Olds T."/>
            <person name="Schumaker K.S."/>
            <person name="Wang X."/>
        </authorList>
    </citation>
    <scope>NUCLEOTIDE SEQUENCE [LARGE SCALE GENOMIC DNA]</scope>
</reference>
<dbReference type="Gene3D" id="3.90.1170.10">
    <property type="entry name" value="Ribosomal protein L10e/L16"/>
    <property type="match status" value="1"/>
</dbReference>
<keyword evidence="3 4" id="KW-0687">Ribonucleoprotein</keyword>
<keyword evidence="2 4" id="KW-0689">Ribosomal protein</keyword>
<dbReference type="KEGG" id="eus:EUTSA_v10018971mg"/>
<evidence type="ECO:0000256" key="5">
    <source>
        <dbReference type="SAM" id="MobiDB-lite"/>
    </source>
</evidence>
<sequence>MFISFTMNVQILEEALNNLEGVTCNRAGEAMHLFPRINLPKRTIEAAETAKTAPDAFYRKRLLNSTGIVVVPGSRFGQVLGTWHFRSNILPQEDKIPASRFRELHKTSINDTPKRTKSQKSSINDTPKRTKSQKSSTKDKPKRTKSHKSSINDNLKRTKFQKHHRGRVKGLSSHGNHFGRYALQTLEPAWITSRQIEAGRRAMVRNVQRGEKIWVRIFADKPVTVKPTETRMGRGKGSPAFRVAVVKPGKIIYEMGGVPENIARKAISIAASKMPIKTKFIISE</sequence>
<feature type="region of interest" description="Disordered" evidence="5">
    <location>
        <begin position="106"/>
        <end position="173"/>
    </location>
</feature>
<evidence type="ECO:0000313" key="7">
    <source>
        <dbReference type="Proteomes" id="UP000030689"/>
    </source>
</evidence>
<gene>
    <name evidence="6" type="ORF">EUTSA_v10018971mg</name>
</gene>
<dbReference type="Gramene" id="ESQ28812">
    <property type="protein sequence ID" value="ESQ28812"/>
    <property type="gene ID" value="EUTSA_v10018971mg"/>
</dbReference>
<dbReference type="InterPro" id="IPR015424">
    <property type="entry name" value="PyrdxlP-dep_Trfase"/>
</dbReference>
<evidence type="ECO:0000313" key="6">
    <source>
        <dbReference type="EMBL" id="ESQ28812.1"/>
    </source>
</evidence>
<dbReference type="Gene3D" id="3.90.1150.10">
    <property type="entry name" value="Aspartate Aminotransferase, domain 1"/>
    <property type="match status" value="1"/>
</dbReference>
<dbReference type="GO" id="GO:0005762">
    <property type="term" value="C:mitochondrial large ribosomal subunit"/>
    <property type="evidence" value="ECO:0007669"/>
    <property type="project" value="TreeGrafter"/>
</dbReference>
<dbReference type="EMBL" id="KI517953">
    <property type="protein sequence ID" value="ESQ28812.1"/>
    <property type="molecule type" value="Genomic_DNA"/>
</dbReference>
<feature type="compositionally biased region" description="Basic residues" evidence="5">
    <location>
        <begin position="157"/>
        <end position="168"/>
    </location>
</feature>
<dbReference type="Pfam" id="PF00252">
    <property type="entry name" value="Ribosomal_L16"/>
    <property type="match status" value="1"/>
</dbReference>
<dbReference type="PANTHER" id="PTHR12220">
    <property type="entry name" value="50S/60S RIBOSOMAL PROTEIN L16"/>
    <property type="match status" value="1"/>
</dbReference>
<dbReference type="eggNOG" id="KOG0258">
    <property type="taxonomic scope" value="Eukaryota"/>
</dbReference>
<dbReference type="PANTHER" id="PTHR12220:SF13">
    <property type="entry name" value="LARGE RIBOSOMAL SUBUNIT PROTEIN UL16M"/>
    <property type="match status" value="1"/>
</dbReference>
<keyword evidence="7" id="KW-1185">Reference proteome</keyword>
<dbReference type="InterPro" id="IPR015422">
    <property type="entry name" value="PyrdxlP-dep_Trfase_small"/>
</dbReference>
<evidence type="ECO:0000256" key="3">
    <source>
        <dbReference type="ARBA" id="ARBA00023274"/>
    </source>
</evidence>
<dbReference type="Proteomes" id="UP000030689">
    <property type="component" value="Unassembled WGS sequence"/>
</dbReference>
<dbReference type="PROSITE" id="PS00701">
    <property type="entry name" value="RIBOSOMAL_L16_2"/>
    <property type="match status" value="1"/>
</dbReference>
<name>V4KG48_EUTSA</name>
<proteinExistence type="inferred from homology"/>
<organism evidence="6 7">
    <name type="scientific">Eutrema salsugineum</name>
    <name type="common">Saltwater cress</name>
    <name type="synonym">Sisymbrium salsugineum</name>
    <dbReference type="NCBI Taxonomy" id="72664"/>
    <lineage>
        <taxon>Eukaryota</taxon>
        <taxon>Viridiplantae</taxon>
        <taxon>Streptophyta</taxon>
        <taxon>Embryophyta</taxon>
        <taxon>Tracheophyta</taxon>
        <taxon>Spermatophyta</taxon>
        <taxon>Magnoliopsida</taxon>
        <taxon>eudicotyledons</taxon>
        <taxon>Gunneridae</taxon>
        <taxon>Pentapetalae</taxon>
        <taxon>rosids</taxon>
        <taxon>malvids</taxon>
        <taxon>Brassicales</taxon>
        <taxon>Brassicaceae</taxon>
        <taxon>Eutremeae</taxon>
        <taxon>Eutrema</taxon>
    </lineage>
</organism>
<dbReference type="GO" id="GO:0003735">
    <property type="term" value="F:structural constituent of ribosome"/>
    <property type="evidence" value="ECO:0007669"/>
    <property type="project" value="InterPro"/>
</dbReference>
<evidence type="ECO:0000256" key="2">
    <source>
        <dbReference type="ARBA" id="ARBA00022980"/>
    </source>
</evidence>
<dbReference type="GO" id="GO:0032543">
    <property type="term" value="P:mitochondrial translation"/>
    <property type="evidence" value="ECO:0007669"/>
    <property type="project" value="TreeGrafter"/>
</dbReference>
<dbReference type="eggNOG" id="KOG3422">
    <property type="taxonomic scope" value="Eukaryota"/>
</dbReference>
<dbReference type="AlphaFoldDB" id="V4KG48"/>
<dbReference type="HAMAP" id="MF_01342">
    <property type="entry name" value="Ribosomal_uL16"/>
    <property type="match status" value="1"/>
</dbReference>
<dbReference type="SUPFAM" id="SSF54686">
    <property type="entry name" value="Ribosomal protein L16p/L10e"/>
    <property type="match status" value="1"/>
</dbReference>
<protein>
    <submittedName>
        <fullName evidence="6">Uncharacterized protein</fullName>
    </submittedName>
</protein>
<dbReference type="InterPro" id="IPR036920">
    <property type="entry name" value="Ribosomal_uL16_sf"/>
</dbReference>
<dbReference type="InterPro" id="IPR047873">
    <property type="entry name" value="Ribosomal_uL16"/>
</dbReference>
<evidence type="ECO:0000256" key="1">
    <source>
        <dbReference type="ARBA" id="ARBA00008931"/>
    </source>
</evidence>
<dbReference type="SUPFAM" id="SSF53383">
    <property type="entry name" value="PLP-dependent transferases"/>
    <property type="match status" value="1"/>
</dbReference>
<dbReference type="STRING" id="72664.V4KG48"/>
<dbReference type="FunFam" id="3.90.1170.10:FF:000001">
    <property type="entry name" value="50S ribosomal protein L16"/>
    <property type="match status" value="1"/>
</dbReference>
<dbReference type="PRINTS" id="PR00060">
    <property type="entry name" value="RIBOSOMALL16"/>
</dbReference>
<comment type="similarity">
    <text evidence="1 4">Belongs to the universal ribosomal protein uL16 family.</text>
</comment>
<dbReference type="InterPro" id="IPR000114">
    <property type="entry name" value="Ribosomal_uL16_bact-type"/>
</dbReference>
<accession>V4KG48</accession>
<dbReference type="CDD" id="cd01433">
    <property type="entry name" value="Ribosomal_L16_L10e"/>
    <property type="match status" value="1"/>
</dbReference>
<dbReference type="InterPro" id="IPR020798">
    <property type="entry name" value="Ribosomal_uL16_CS"/>
</dbReference>
<dbReference type="FunFam" id="3.90.1150.10:FF:000151">
    <property type="entry name" value="Alanine aminotransferase 2"/>
    <property type="match status" value="1"/>
</dbReference>
<dbReference type="InterPro" id="IPR016180">
    <property type="entry name" value="Ribosomal_uL16_dom"/>
</dbReference>
<dbReference type="OrthoDB" id="1850746at2759"/>